<dbReference type="GO" id="GO:0016887">
    <property type="term" value="F:ATP hydrolysis activity"/>
    <property type="evidence" value="ECO:0007669"/>
    <property type="project" value="InterPro"/>
</dbReference>
<dbReference type="InterPro" id="IPR017911">
    <property type="entry name" value="MacB-like_ATP-bd"/>
</dbReference>
<evidence type="ECO:0000313" key="5">
    <source>
        <dbReference type="EMBL" id="BAU27869.1"/>
    </source>
</evidence>
<dbReference type="GO" id="GO:0005524">
    <property type="term" value="F:ATP binding"/>
    <property type="evidence" value="ECO:0007669"/>
    <property type="project" value="UniProtKB-KW"/>
</dbReference>
<sequence length="223" mass="24471">MSAIIELTDIKKSFGSGESRVDILKGVSLTVEEGEFMAILGPSGSGKTTLMNILGLIDIADAGEYLLEGESVSQKSENEYATIRNQKIGFIFQRFNLIAKYSALYNVALPLLLRGEKREVAMQQAEEMLTRVGLGERLKYRPVQLSGGQQQRVAIARALVGEANIFLADEPTGALDSRTGQDVMNMLKELNQAGKTIIIITHDRGIADQTKRVIHVRDGLIYS</sequence>
<dbReference type="PANTHER" id="PTHR42798">
    <property type="entry name" value="LIPOPROTEIN-RELEASING SYSTEM ATP-BINDING PROTEIN LOLD"/>
    <property type="match status" value="1"/>
</dbReference>
<dbReference type="FunFam" id="3.40.50.300:FF:000032">
    <property type="entry name" value="Export ABC transporter ATP-binding protein"/>
    <property type="match status" value="1"/>
</dbReference>
<dbReference type="CDD" id="cd03255">
    <property type="entry name" value="ABC_MJ0796_LolCDE_FtsE"/>
    <property type="match status" value="1"/>
</dbReference>
<proteinExistence type="inferred from homology"/>
<dbReference type="SMART" id="SM00382">
    <property type="entry name" value="AAA"/>
    <property type="match status" value="1"/>
</dbReference>
<evidence type="ECO:0000313" key="6">
    <source>
        <dbReference type="Proteomes" id="UP000217696"/>
    </source>
</evidence>
<keyword evidence="2" id="KW-0813">Transport</keyword>
<dbReference type="RefSeq" id="WP_096465544.1">
    <property type="nucleotide sequence ID" value="NZ_AP017312.1"/>
</dbReference>
<dbReference type="Pfam" id="PF00005">
    <property type="entry name" value="ABC_tran"/>
    <property type="match status" value="1"/>
</dbReference>
<dbReference type="AlphaFoldDB" id="A0A0U5BB01"/>
<keyword evidence="5" id="KW-0378">Hydrolase</keyword>
<dbReference type="EC" id="3.6.3.-" evidence="5"/>
<dbReference type="SUPFAM" id="SSF52540">
    <property type="entry name" value="P-loop containing nucleoside triphosphate hydrolases"/>
    <property type="match status" value="1"/>
</dbReference>
<evidence type="ECO:0000256" key="4">
    <source>
        <dbReference type="ARBA" id="ARBA00022840"/>
    </source>
</evidence>
<dbReference type="PROSITE" id="PS50893">
    <property type="entry name" value="ABC_TRANSPORTER_2"/>
    <property type="match status" value="1"/>
</dbReference>
<organism evidence="5 6">
    <name type="scientific">Aneurinibacillus soli</name>
    <dbReference type="NCBI Taxonomy" id="1500254"/>
    <lineage>
        <taxon>Bacteria</taxon>
        <taxon>Bacillati</taxon>
        <taxon>Bacillota</taxon>
        <taxon>Bacilli</taxon>
        <taxon>Bacillales</taxon>
        <taxon>Paenibacillaceae</taxon>
        <taxon>Aneurinibacillus group</taxon>
        <taxon>Aneurinibacillus</taxon>
    </lineage>
</organism>
<dbReference type="GO" id="GO:0022857">
    <property type="term" value="F:transmembrane transporter activity"/>
    <property type="evidence" value="ECO:0007669"/>
    <property type="project" value="UniProtKB-ARBA"/>
</dbReference>
<keyword evidence="4 5" id="KW-0067">ATP-binding</keyword>
<dbReference type="Gene3D" id="3.40.50.300">
    <property type="entry name" value="P-loop containing nucleotide triphosphate hydrolases"/>
    <property type="match status" value="1"/>
</dbReference>
<evidence type="ECO:0000256" key="1">
    <source>
        <dbReference type="ARBA" id="ARBA00005417"/>
    </source>
</evidence>
<dbReference type="InterPro" id="IPR003593">
    <property type="entry name" value="AAA+_ATPase"/>
</dbReference>
<protein>
    <submittedName>
        <fullName evidence="5">Macrolide export ATP-binding/permease protein MacB</fullName>
        <ecNumber evidence="5">3.6.3.-</ecNumber>
    </submittedName>
</protein>
<comment type="similarity">
    <text evidence="1">Belongs to the ABC transporter superfamily.</text>
</comment>
<dbReference type="PANTHER" id="PTHR42798:SF7">
    <property type="entry name" value="ALPHA-D-RIBOSE 1-METHYLPHOSPHONATE 5-TRIPHOSPHATE SYNTHASE SUBUNIT PHNL"/>
    <property type="match status" value="1"/>
</dbReference>
<dbReference type="OrthoDB" id="9791546at2"/>
<dbReference type="EMBL" id="AP017312">
    <property type="protein sequence ID" value="BAU27869.1"/>
    <property type="molecule type" value="Genomic_DNA"/>
</dbReference>
<dbReference type="PROSITE" id="PS00211">
    <property type="entry name" value="ABC_TRANSPORTER_1"/>
    <property type="match status" value="1"/>
</dbReference>
<dbReference type="InterPro" id="IPR017871">
    <property type="entry name" value="ABC_transporter-like_CS"/>
</dbReference>
<keyword evidence="3" id="KW-0547">Nucleotide-binding</keyword>
<dbReference type="GO" id="GO:0098796">
    <property type="term" value="C:membrane protein complex"/>
    <property type="evidence" value="ECO:0007669"/>
    <property type="project" value="UniProtKB-ARBA"/>
</dbReference>
<dbReference type="InterPro" id="IPR027417">
    <property type="entry name" value="P-loop_NTPase"/>
</dbReference>
<keyword evidence="6" id="KW-1185">Reference proteome</keyword>
<dbReference type="KEGG" id="asoc:CB4_02043"/>
<evidence type="ECO:0000256" key="3">
    <source>
        <dbReference type="ARBA" id="ARBA00022741"/>
    </source>
</evidence>
<gene>
    <name evidence="5" type="primary">macB</name>
    <name evidence="5" type="ORF">CB4_02043</name>
</gene>
<name>A0A0U5BB01_9BACL</name>
<accession>A0A0U5BB01</accession>
<evidence type="ECO:0000256" key="2">
    <source>
        <dbReference type="ARBA" id="ARBA00022448"/>
    </source>
</evidence>
<dbReference type="InterPro" id="IPR003439">
    <property type="entry name" value="ABC_transporter-like_ATP-bd"/>
</dbReference>
<reference evidence="5 6" key="1">
    <citation type="submission" date="2015-12" db="EMBL/GenBank/DDBJ databases">
        <title>Genome sequence of Aneurinibacillus soli.</title>
        <authorList>
            <person name="Lee J.S."/>
            <person name="Lee K.C."/>
            <person name="Kim K.K."/>
            <person name="Lee B.W."/>
        </authorList>
    </citation>
    <scope>NUCLEOTIDE SEQUENCE [LARGE SCALE GENOMIC DNA]</scope>
    <source>
        <strain evidence="5 6">CB4</strain>
    </source>
</reference>
<dbReference type="Proteomes" id="UP000217696">
    <property type="component" value="Chromosome"/>
</dbReference>